<reference evidence="8 9" key="1">
    <citation type="journal article" date="2012" name="Genome Biol.">
        <title>Genome and low-iron response of an oceanic diatom adapted to chronic iron limitation.</title>
        <authorList>
            <person name="Lommer M."/>
            <person name="Specht M."/>
            <person name="Roy A.S."/>
            <person name="Kraemer L."/>
            <person name="Andreson R."/>
            <person name="Gutowska M.A."/>
            <person name="Wolf J."/>
            <person name="Bergner S.V."/>
            <person name="Schilhabel M.B."/>
            <person name="Klostermeier U.C."/>
            <person name="Beiko R.G."/>
            <person name="Rosenstiel P."/>
            <person name="Hippler M."/>
            <person name="Laroche J."/>
        </authorList>
    </citation>
    <scope>NUCLEOTIDE SEQUENCE [LARGE SCALE GENOMIC DNA]</scope>
    <source>
        <strain evidence="8 9">CCMP1005</strain>
    </source>
</reference>
<evidence type="ECO:0000256" key="1">
    <source>
        <dbReference type="ARBA" id="ARBA00004123"/>
    </source>
</evidence>
<evidence type="ECO:0000256" key="6">
    <source>
        <dbReference type="PROSITE-ProRule" id="PRU00808"/>
    </source>
</evidence>
<evidence type="ECO:0000313" key="8">
    <source>
        <dbReference type="EMBL" id="EJK66699.1"/>
    </source>
</evidence>
<evidence type="ECO:0000256" key="5">
    <source>
        <dbReference type="ARBA" id="ARBA00023242"/>
    </source>
</evidence>
<evidence type="ECO:0000259" key="7">
    <source>
        <dbReference type="PROSITE" id="PS00388"/>
    </source>
</evidence>
<evidence type="ECO:0000256" key="3">
    <source>
        <dbReference type="ARBA" id="ARBA00022490"/>
    </source>
</evidence>
<dbReference type="Gene3D" id="3.60.20.10">
    <property type="entry name" value="Glutamine Phosphoribosylpyrophosphate, subunit 1, domain 1"/>
    <property type="match status" value="2"/>
</dbReference>
<dbReference type="SMART" id="SM00948">
    <property type="entry name" value="Proteasome_A_N"/>
    <property type="match status" value="1"/>
</dbReference>
<dbReference type="InterPro" id="IPR023332">
    <property type="entry name" value="Proteasome_alpha-type"/>
</dbReference>
<dbReference type="InterPro" id="IPR000426">
    <property type="entry name" value="Proteasome_asu_N"/>
</dbReference>
<accession>K0SP18</accession>
<dbReference type="PANTHER" id="PTHR11599">
    <property type="entry name" value="PROTEASOME SUBUNIT ALPHA/BETA"/>
    <property type="match status" value="1"/>
</dbReference>
<proteinExistence type="inferred from homology"/>
<dbReference type="GO" id="GO:0043161">
    <property type="term" value="P:proteasome-mediated ubiquitin-dependent protein catabolic process"/>
    <property type="evidence" value="ECO:0007669"/>
    <property type="project" value="InterPro"/>
</dbReference>
<dbReference type="OMA" id="NHYFTYN"/>
<keyword evidence="9" id="KW-1185">Reference proteome</keyword>
<dbReference type="PROSITE" id="PS51475">
    <property type="entry name" value="PROTEASOME_ALPHA_2"/>
    <property type="match status" value="1"/>
</dbReference>
<gene>
    <name evidence="8" type="ORF">THAOC_12355</name>
</gene>
<evidence type="ECO:0000256" key="2">
    <source>
        <dbReference type="ARBA" id="ARBA00004496"/>
    </source>
</evidence>
<comment type="caution">
    <text evidence="8">The sequence shown here is derived from an EMBL/GenBank/DDBJ whole genome shotgun (WGS) entry which is preliminary data.</text>
</comment>
<organism evidence="8 9">
    <name type="scientific">Thalassiosira oceanica</name>
    <name type="common">Marine diatom</name>
    <dbReference type="NCBI Taxonomy" id="159749"/>
    <lineage>
        <taxon>Eukaryota</taxon>
        <taxon>Sar</taxon>
        <taxon>Stramenopiles</taxon>
        <taxon>Ochrophyta</taxon>
        <taxon>Bacillariophyta</taxon>
        <taxon>Coscinodiscophyceae</taxon>
        <taxon>Thalassiosirophycidae</taxon>
        <taxon>Thalassiosirales</taxon>
        <taxon>Thalassiosiraceae</taxon>
        <taxon>Thalassiosira</taxon>
    </lineage>
</organism>
<dbReference type="EMBL" id="AGNL01014469">
    <property type="protein sequence ID" value="EJK66699.1"/>
    <property type="molecule type" value="Genomic_DNA"/>
</dbReference>
<comment type="subcellular location">
    <subcellularLocation>
        <location evidence="2">Cytoplasm</location>
    </subcellularLocation>
    <subcellularLocation>
        <location evidence="1">Nucleus</location>
    </subcellularLocation>
</comment>
<keyword evidence="3" id="KW-0963">Cytoplasm</keyword>
<dbReference type="Proteomes" id="UP000266841">
    <property type="component" value="Unassembled WGS sequence"/>
</dbReference>
<dbReference type="CDD" id="cd03753">
    <property type="entry name" value="proteasome_alpha_type_5"/>
    <property type="match status" value="1"/>
</dbReference>
<evidence type="ECO:0000256" key="4">
    <source>
        <dbReference type="ARBA" id="ARBA00022942"/>
    </source>
</evidence>
<dbReference type="eggNOG" id="KOG0176">
    <property type="taxonomic scope" value="Eukaryota"/>
</dbReference>
<name>K0SP18_THAOC</name>
<dbReference type="InterPro" id="IPR029055">
    <property type="entry name" value="Ntn_hydrolases_N"/>
</dbReference>
<keyword evidence="4 6" id="KW-0647">Proteasome</keyword>
<sequence>MYLTRSEYDRGVNTFSPEGRLFQVEYAIEAIKLGSTAIGLQTKHGSVLAVEKRLTSPLLEPSSVEKIAEIDSHVGAAMSGLVADARTLVDHARVEAQNHRFTYDEPIGVEALTQVGGCGKIIAQPREQQDSSSHEHGKGPKMCCGLEREMKSEVSGNLDLQTGGYWYSKPQLLCIVQQTNKAEEDMAYACNATYESGVCDLALSFGEGADGDKDKRMSRPFGVALLIAGWDDLNGHQLFFSDPSGTFVQYKAKAIGAGSEGAQSTLSESYNEDMTLEEAEELALSTLKQVMEEKISTENVELARVTEGKGYHGATAEEVGAVLERL</sequence>
<dbReference type="InterPro" id="IPR050115">
    <property type="entry name" value="Proteasome_alpha"/>
</dbReference>
<evidence type="ECO:0000313" key="9">
    <source>
        <dbReference type="Proteomes" id="UP000266841"/>
    </source>
</evidence>
<dbReference type="InterPro" id="IPR033812">
    <property type="entry name" value="Proteasome_alpha_type_5"/>
</dbReference>
<keyword evidence="5" id="KW-0539">Nucleus</keyword>
<protein>
    <recommendedName>
        <fullName evidence="7">Proteasome alpha-type subunits domain-containing protein</fullName>
    </recommendedName>
</protein>
<feature type="domain" description="Proteasome alpha-type subunits" evidence="7">
    <location>
        <begin position="8"/>
        <end position="30"/>
    </location>
</feature>
<dbReference type="GO" id="GO:0005634">
    <property type="term" value="C:nucleus"/>
    <property type="evidence" value="ECO:0007669"/>
    <property type="project" value="UniProtKB-SubCell"/>
</dbReference>
<dbReference type="InterPro" id="IPR001353">
    <property type="entry name" value="Proteasome_sua/b"/>
</dbReference>
<dbReference type="GO" id="GO:0005737">
    <property type="term" value="C:cytoplasm"/>
    <property type="evidence" value="ECO:0007669"/>
    <property type="project" value="UniProtKB-SubCell"/>
</dbReference>
<comment type="similarity">
    <text evidence="6">Belongs to the peptidase T1A family.</text>
</comment>
<dbReference type="OrthoDB" id="431557at2759"/>
<dbReference type="GO" id="GO:0019773">
    <property type="term" value="C:proteasome core complex, alpha-subunit complex"/>
    <property type="evidence" value="ECO:0007669"/>
    <property type="project" value="UniProtKB-UniRule"/>
</dbReference>
<dbReference type="AlphaFoldDB" id="K0SP18"/>
<dbReference type="Pfam" id="PF00227">
    <property type="entry name" value="Proteasome"/>
    <property type="match status" value="2"/>
</dbReference>
<dbReference type="SUPFAM" id="SSF56235">
    <property type="entry name" value="N-terminal nucleophile aminohydrolases (Ntn hydrolases)"/>
    <property type="match status" value="2"/>
</dbReference>
<dbReference type="PROSITE" id="PS00388">
    <property type="entry name" value="PROTEASOME_ALPHA_1"/>
    <property type="match status" value="1"/>
</dbReference>
<dbReference type="Pfam" id="PF10584">
    <property type="entry name" value="Proteasome_A_N"/>
    <property type="match status" value="1"/>
</dbReference>